<evidence type="ECO:0000313" key="2">
    <source>
        <dbReference type="Proteomes" id="UP000807342"/>
    </source>
</evidence>
<name>A0A9P5XCY4_9AGAR</name>
<accession>A0A9P5XCY4</accession>
<comment type="caution">
    <text evidence="1">The sequence shown here is derived from an EMBL/GenBank/DDBJ whole genome shotgun (WGS) entry which is preliminary data.</text>
</comment>
<dbReference type="AlphaFoldDB" id="A0A9P5XCY4"/>
<keyword evidence="2" id="KW-1185">Reference proteome</keyword>
<proteinExistence type="predicted"/>
<reference evidence="1" key="1">
    <citation type="submission" date="2020-11" db="EMBL/GenBank/DDBJ databases">
        <authorList>
            <consortium name="DOE Joint Genome Institute"/>
            <person name="Ahrendt S."/>
            <person name="Riley R."/>
            <person name="Andreopoulos W."/>
            <person name="Labutti K."/>
            <person name="Pangilinan J."/>
            <person name="Ruiz-Duenas F.J."/>
            <person name="Barrasa J.M."/>
            <person name="Sanchez-Garcia M."/>
            <person name="Camarero S."/>
            <person name="Miyauchi S."/>
            <person name="Serrano A."/>
            <person name="Linde D."/>
            <person name="Babiker R."/>
            <person name="Drula E."/>
            <person name="Ayuso-Fernandez I."/>
            <person name="Pacheco R."/>
            <person name="Padilla G."/>
            <person name="Ferreira P."/>
            <person name="Barriuso J."/>
            <person name="Kellner H."/>
            <person name="Castanera R."/>
            <person name="Alfaro M."/>
            <person name="Ramirez L."/>
            <person name="Pisabarro A.G."/>
            <person name="Kuo A."/>
            <person name="Tritt A."/>
            <person name="Lipzen A."/>
            <person name="He G."/>
            <person name="Yan M."/>
            <person name="Ng V."/>
            <person name="Cullen D."/>
            <person name="Martin F."/>
            <person name="Rosso M.-N."/>
            <person name="Henrissat B."/>
            <person name="Hibbett D."/>
            <person name="Martinez A.T."/>
            <person name="Grigoriev I.V."/>
        </authorList>
    </citation>
    <scope>NUCLEOTIDE SEQUENCE</scope>
    <source>
        <strain evidence="1">MF-IS2</strain>
    </source>
</reference>
<organism evidence="1 2">
    <name type="scientific">Macrolepiota fuliginosa MF-IS2</name>
    <dbReference type="NCBI Taxonomy" id="1400762"/>
    <lineage>
        <taxon>Eukaryota</taxon>
        <taxon>Fungi</taxon>
        <taxon>Dikarya</taxon>
        <taxon>Basidiomycota</taxon>
        <taxon>Agaricomycotina</taxon>
        <taxon>Agaricomycetes</taxon>
        <taxon>Agaricomycetidae</taxon>
        <taxon>Agaricales</taxon>
        <taxon>Agaricineae</taxon>
        <taxon>Agaricaceae</taxon>
        <taxon>Macrolepiota</taxon>
    </lineage>
</organism>
<evidence type="ECO:0000313" key="1">
    <source>
        <dbReference type="EMBL" id="KAF9447275.1"/>
    </source>
</evidence>
<gene>
    <name evidence="1" type="ORF">P691DRAFT_129498</name>
</gene>
<dbReference type="EMBL" id="MU151207">
    <property type="protein sequence ID" value="KAF9447275.1"/>
    <property type="molecule type" value="Genomic_DNA"/>
</dbReference>
<sequence>MPRRGDHYPVIAHRRYTEMVIATSHSISRHHHGVAIDGGPHCPNLSLCGPRVIDAHFHHTHRFMNKPPQVVFRLYRLGKLIPRQQRFQPKRPQCLPRPASIPLVPTLCPPGSIYITISTSICTRSASKPVQPQWSGPSFVRQPKDPALFRVASLHDTVGAVSANNCAEDARIASAFLILRNIFQRFAHLPRAGGLPYAAVIRHGAGPLDQAPNGSLSRLQCPQLLLDPGPPPNGSLEPTQEAYTSYIKSGCKRLKNFPVLVQFCSAPNLTVVLYPGFLFPVQRP</sequence>
<protein>
    <submittedName>
        <fullName evidence="1">Uncharacterized protein</fullName>
    </submittedName>
</protein>
<dbReference type="Proteomes" id="UP000807342">
    <property type="component" value="Unassembled WGS sequence"/>
</dbReference>